<feature type="non-terminal residue" evidence="1">
    <location>
        <position position="1"/>
    </location>
</feature>
<sequence>APVFWRFHTQRGIHSVRSAVSAPNACAILSVLDVDCAGKLRGGRRAELLRSRRGDRLLVRRRQAEGRAHRRLRCV</sequence>
<evidence type="ECO:0000313" key="1">
    <source>
        <dbReference type="EMBL" id="CAA9212820.1"/>
    </source>
</evidence>
<organism evidence="1">
    <name type="scientific">uncultured Chthoniobacterales bacterium</name>
    <dbReference type="NCBI Taxonomy" id="1836801"/>
    <lineage>
        <taxon>Bacteria</taxon>
        <taxon>Pseudomonadati</taxon>
        <taxon>Verrucomicrobiota</taxon>
        <taxon>Spartobacteria</taxon>
        <taxon>Chthoniobacterales</taxon>
        <taxon>environmental samples</taxon>
    </lineage>
</organism>
<proteinExistence type="predicted"/>
<name>A0A6J4H2W1_9BACT</name>
<accession>A0A6J4H2W1</accession>
<protein>
    <submittedName>
        <fullName evidence="1">Uncharacterized protein</fullName>
    </submittedName>
</protein>
<reference evidence="1" key="1">
    <citation type="submission" date="2020-02" db="EMBL/GenBank/DDBJ databases">
        <authorList>
            <person name="Meier V. D."/>
        </authorList>
    </citation>
    <scope>NUCLEOTIDE SEQUENCE</scope>
    <source>
        <strain evidence="1">AVDCRST_MAG42</strain>
    </source>
</reference>
<gene>
    <name evidence="1" type="ORF">AVDCRST_MAG42-50</name>
</gene>
<dbReference type="EMBL" id="CADCTA010000007">
    <property type="protein sequence ID" value="CAA9212820.1"/>
    <property type="molecule type" value="Genomic_DNA"/>
</dbReference>
<feature type="non-terminal residue" evidence="1">
    <location>
        <position position="75"/>
    </location>
</feature>
<dbReference type="AlphaFoldDB" id="A0A6J4H2W1"/>